<name>A0A1G4BP65_9PEZI</name>
<comment type="caution">
    <text evidence="2">The sequence shown here is derived from an EMBL/GenBank/DDBJ whole genome shotgun (WGS) entry which is preliminary data.</text>
</comment>
<dbReference type="RefSeq" id="XP_022480233.1">
    <property type="nucleotide sequence ID" value="XM_022613134.1"/>
</dbReference>
<feature type="compositionally biased region" description="Polar residues" evidence="1">
    <location>
        <begin position="288"/>
        <end position="302"/>
    </location>
</feature>
<dbReference type="EMBL" id="MJBS01000008">
    <property type="protein sequence ID" value="OHF03095.1"/>
    <property type="molecule type" value="Genomic_DNA"/>
</dbReference>
<feature type="compositionally biased region" description="Pro residues" evidence="1">
    <location>
        <begin position="224"/>
        <end position="253"/>
    </location>
</feature>
<accession>A0A1G4BP65</accession>
<protein>
    <recommendedName>
        <fullName evidence="4">PPPDE domain-containing protein</fullName>
    </recommendedName>
</protein>
<proteinExistence type="predicted"/>
<dbReference type="STRING" id="1209926.A0A1G4BP65"/>
<dbReference type="GO" id="GO:0005884">
    <property type="term" value="C:actin filament"/>
    <property type="evidence" value="ECO:0007669"/>
    <property type="project" value="TreeGrafter"/>
</dbReference>
<dbReference type="Proteomes" id="UP000176998">
    <property type="component" value="Unassembled WGS sequence"/>
</dbReference>
<dbReference type="InterPro" id="IPR051412">
    <property type="entry name" value="Formin_Homology_Diaphanous_sf"/>
</dbReference>
<keyword evidence="3" id="KW-1185">Reference proteome</keyword>
<feature type="compositionally biased region" description="Basic and acidic residues" evidence="1">
    <location>
        <begin position="306"/>
        <end position="325"/>
    </location>
</feature>
<evidence type="ECO:0000313" key="3">
    <source>
        <dbReference type="Proteomes" id="UP000176998"/>
    </source>
</evidence>
<dbReference type="GeneID" id="34554644"/>
<organism evidence="2 3">
    <name type="scientific">Colletotrichum orchidophilum</name>
    <dbReference type="NCBI Taxonomy" id="1209926"/>
    <lineage>
        <taxon>Eukaryota</taxon>
        <taxon>Fungi</taxon>
        <taxon>Dikarya</taxon>
        <taxon>Ascomycota</taxon>
        <taxon>Pezizomycotina</taxon>
        <taxon>Sordariomycetes</taxon>
        <taxon>Hypocreomycetidae</taxon>
        <taxon>Glomerellales</taxon>
        <taxon>Glomerellaceae</taxon>
        <taxon>Colletotrichum</taxon>
    </lineage>
</organism>
<evidence type="ECO:0000313" key="2">
    <source>
        <dbReference type="EMBL" id="OHF03095.1"/>
    </source>
</evidence>
<reference evidence="2 3" key="1">
    <citation type="submission" date="2016-09" db="EMBL/GenBank/DDBJ databases">
        <authorList>
            <person name="Capua I."/>
            <person name="De Benedictis P."/>
            <person name="Joannis T."/>
            <person name="Lombin L.H."/>
            <person name="Cattoli G."/>
        </authorList>
    </citation>
    <scope>NUCLEOTIDE SEQUENCE [LARGE SCALE GENOMIC DNA]</scope>
    <source>
        <strain evidence="2 3">IMI 309357</strain>
    </source>
</reference>
<evidence type="ECO:0000256" key="1">
    <source>
        <dbReference type="SAM" id="MobiDB-lite"/>
    </source>
</evidence>
<sequence length="334" mass="37201">MSQPGSDEEGKRKRDKVGEFLKKNYTKGELALKHAVGLGQTPNVIPITQPVINGSSRVVEVGWHPVGGLAGKWFAEETGLGKLITEKINKYPDPTQHWAVLVGDYAHQLWMDESFHVIYTNERYKREEWRTFTVGATTFNDDAIRRAGEYVIQSIRSRHPAYNLITNNCQTYVLELLDAVKVDGHKDFGTTLAVYERLFGAGKVIDLFADEQKPEQQNQVPMLEAPPPPQSYALPPSPASPPPPPSGQHPYPPQYQYALPPLPPPPGPPAPGPPPPPRPPGPHPGTVSHAQQVMNDNTTLLDTQEEASKSRGLKKEKDKEKEPKKSFFSRFTRK</sequence>
<dbReference type="OrthoDB" id="3431913at2759"/>
<gene>
    <name evidence="2" type="ORF">CORC01_01479</name>
</gene>
<dbReference type="GO" id="GO:0030041">
    <property type="term" value="P:actin filament polymerization"/>
    <property type="evidence" value="ECO:0007669"/>
    <property type="project" value="TreeGrafter"/>
</dbReference>
<evidence type="ECO:0008006" key="4">
    <source>
        <dbReference type="Google" id="ProtNLM"/>
    </source>
</evidence>
<feature type="compositionally biased region" description="Pro residues" evidence="1">
    <location>
        <begin position="260"/>
        <end position="283"/>
    </location>
</feature>
<dbReference type="AlphaFoldDB" id="A0A1G4BP65"/>
<dbReference type="PANTHER" id="PTHR45691:SF6">
    <property type="entry name" value="PROTEIN DIAPHANOUS"/>
    <property type="match status" value="1"/>
</dbReference>
<feature type="region of interest" description="Disordered" evidence="1">
    <location>
        <begin position="215"/>
        <end position="334"/>
    </location>
</feature>
<dbReference type="PANTHER" id="PTHR45691">
    <property type="entry name" value="PROTEIN DIAPHANOUS"/>
    <property type="match status" value="1"/>
</dbReference>